<reference evidence="2 3" key="1">
    <citation type="submission" date="2021-03" db="EMBL/GenBank/DDBJ databases">
        <title>Sequencing the genomes of 1000 actinobacteria strains.</title>
        <authorList>
            <person name="Klenk H.-P."/>
        </authorList>
    </citation>
    <scope>NUCLEOTIDE SEQUENCE [LARGE SCALE GENOMIC DNA]</scope>
    <source>
        <strain evidence="2 3">DSM 18824</strain>
    </source>
</reference>
<protein>
    <recommendedName>
        <fullName evidence="4">DUF4838 domain-containing protein</fullName>
    </recommendedName>
</protein>
<dbReference type="InterPro" id="IPR032287">
    <property type="entry name" value="DUF4838"/>
</dbReference>
<dbReference type="Pfam" id="PF16126">
    <property type="entry name" value="DUF4838"/>
    <property type="match status" value="1"/>
</dbReference>
<name>A0ABS4UTN0_9ACTN</name>
<dbReference type="EMBL" id="JAGINT010000002">
    <property type="protein sequence ID" value="MBP2355004.1"/>
    <property type="molecule type" value="Genomic_DNA"/>
</dbReference>
<proteinExistence type="predicted"/>
<evidence type="ECO:0008006" key="4">
    <source>
        <dbReference type="Google" id="ProtNLM"/>
    </source>
</evidence>
<dbReference type="InterPro" id="IPR029018">
    <property type="entry name" value="Hex-like_dom2"/>
</dbReference>
<keyword evidence="3" id="KW-1185">Reference proteome</keyword>
<dbReference type="RefSeq" id="WP_209697731.1">
    <property type="nucleotide sequence ID" value="NZ_BAAAVU010000015.1"/>
</dbReference>
<gene>
    <name evidence="2" type="ORF">JOF29_006114</name>
</gene>
<dbReference type="PANTHER" id="PTHR47406">
    <property type="entry name" value="COAGULATION FACTOR 5/8 TYPE, C-TERMINAL"/>
    <property type="match status" value="1"/>
</dbReference>
<keyword evidence="1" id="KW-0378">Hydrolase</keyword>
<accession>A0ABS4UTN0</accession>
<evidence type="ECO:0000313" key="3">
    <source>
        <dbReference type="Proteomes" id="UP000755585"/>
    </source>
</evidence>
<organism evidence="2 3">
    <name type="scientific">Kribbella aluminosa</name>
    <dbReference type="NCBI Taxonomy" id="416017"/>
    <lineage>
        <taxon>Bacteria</taxon>
        <taxon>Bacillati</taxon>
        <taxon>Actinomycetota</taxon>
        <taxon>Actinomycetes</taxon>
        <taxon>Propionibacteriales</taxon>
        <taxon>Kribbellaceae</taxon>
        <taxon>Kribbella</taxon>
    </lineage>
</organism>
<evidence type="ECO:0000256" key="1">
    <source>
        <dbReference type="ARBA" id="ARBA00022801"/>
    </source>
</evidence>
<dbReference type="Gene3D" id="3.30.379.10">
    <property type="entry name" value="Chitobiase/beta-hexosaminidase domain 2-like"/>
    <property type="match status" value="1"/>
</dbReference>
<evidence type="ECO:0000313" key="2">
    <source>
        <dbReference type="EMBL" id="MBP2355004.1"/>
    </source>
</evidence>
<dbReference type="SUPFAM" id="SSF55545">
    <property type="entry name" value="beta-N-acetylhexosaminidase-like domain"/>
    <property type="match status" value="1"/>
</dbReference>
<comment type="caution">
    <text evidence="2">The sequence shown here is derived from an EMBL/GenBank/DDBJ whole genome shotgun (WGS) entry which is preliminary data.</text>
</comment>
<sequence length="839" mass="90901">MSFELSRRSLLGGLGATAVAFGLTRTSSAAGATGLPFVVDGAAKAVVVVPDAADPQVSAAAATLISTIATSTGVTLPRLTESAATETAYPGWTRIRLRVASDRDTDELSRQALSLPGDGYLIAPAQTAVTVIAASPWGTRFGTYALLTKVVGAEWIMPGPSGADIPASTNLDGPAATILSVPAFASRQLYPLGIGNTWDSTNVLAKWGAQNRMHETRSYSHNLSRIFSPALYGDPQKPDTYRPQLYPLRGGVPYIPPATTATGWQPRLTVPETVDIAAQAAISAFDADPERRAFSLGINDSGGFSEDEYELSGYDEFGLRSLSNVYYAWVNAVAEKVAVAYPDRLLGLIAYNEVAAPPDFDVHPNVMPYLCRDRYGWVDPGTKAADLRRHEAWQRRASTLGWYDYAYGAPYPIPRIAGTALQDAYSYAAGHDVQGVFAELAPNWGDGPKAWMFTKLLWDPSLDASALLEEWCRRAVGPAAAADLIAYFQTWEAIWTDRVPATEWFGATGGSTYFPFYQADFIDVIEPAEIAQQRQRLERVELQADSAPRKARAEVLQRAFSYYEASVLSFPRATPPPVDEITASALLDDVTGRLDDSIALAAKRGQLIDEFNGDPLLRHSTDARKVGMNWSGWNLPVLWQLAEFIQCGGAAAAHVRTKVRQLIDSAASANVKSYAEMLLQVADREVTTLGVNTRFADGTIAPWLIESSEPPREPAVIATEHGRHLLRVAGGFRSGGISQAIAVQPGLIRHHLRYRVTADAGSGGAMQLTWYLLNATGGLVQLYRGRRRQLSGTGGHWTDLVGLEMLPAGVTTAKLYVSFLGIPAQTTVDFDRIEFNQLR</sequence>
<dbReference type="PROSITE" id="PS51318">
    <property type="entry name" value="TAT"/>
    <property type="match status" value="1"/>
</dbReference>
<dbReference type="Proteomes" id="UP000755585">
    <property type="component" value="Unassembled WGS sequence"/>
</dbReference>
<dbReference type="PANTHER" id="PTHR47406:SF2">
    <property type="entry name" value="ALPHA GLUCURONIDASE N-TERMINAL DOMAIN-CONTAINING PROTEIN"/>
    <property type="match status" value="1"/>
</dbReference>
<dbReference type="InterPro" id="IPR006311">
    <property type="entry name" value="TAT_signal"/>
</dbReference>